<proteinExistence type="predicted"/>
<feature type="region of interest" description="Disordered" evidence="1">
    <location>
        <begin position="40"/>
        <end position="72"/>
    </location>
</feature>
<evidence type="ECO:0000313" key="2">
    <source>
        <dbReference type="EMBL" id="QDS97068.1"/>
    </source>
</evidence>
<keyword evidence="3" id="KW-1185">Reference proteome</keyword>
<dbReference type="KEGG" id="amob:HG15A2_03270"/>
<dbReference type="EMBL" id="CP036263">
    <property type="protein sequence ID" value="QDS97068.1"/>
    <property type="molecule type" value="Genomic_DNA"/>
</dbReference>
<protein>
    <submittedName>
        <fullName evidence="2">Uncharacterized protein</fullName>
    </submittedName>
</protein>
<dbReference type="RefSeq" id="WP_145057159.1">
    <property type="nucleotide sequence ID" value="NZ_CP036263.1"/>
</dbReference>
<feature type="compositionally biased region" description="Basic and acidic residues" evidence="1">
    <location>
        <begin position="47"/>
        <end position="60"/>
    </location>
</feature>
<name>A0A517MQB2_9BACT</name>
<evidence type="ECO:0000256" key="1">
    <source>
        <dbReference type="SAM" id="MobiDB-lite"/>
    </source>
</evidence>
<dbReference type="Proteomes" id="UP000319852">
    <property type="component" value="Chromosome"/>
</dbReference>
<organism evidence="2 3">
    <name type="scientific">Adhaeretor mobilis</name>
    <dbReference type="NCBI Taxonomy" id="1930276"/>
    <lineage>
        <taxon>Bacteria</taxon>
        <taxon>Pseudomonadati</taxon>
        <taxon>Planctomycetota</taxon>
        <taxon>Planctomycetia</taxon>
        <taxon>Pirellulales</taxon>
        <taxon>Lacipirellulaceae</taxon>
        <taxon>Adhaeretor</taxon>
    </lineage>
</organism>
<gene>
    <name evidence="2" type="ORF">HG15A2_03270</name>
</gene>
<evidence type="ECO:0000313" key="3">
    <source>
        <dbReference type="Proteomes" id="UP000319852"/>
    </source>
</evidence>
<dbReference type="OrthoDB" id="10010164at2"/>
<accession>A0A517MQB2</accession>
<dbReference type="AlphaFoldDB" id="A0A517MQB2"/>
<reference evidence="2 3" key="1">
    <citation type="submission" date="2019-02" db="EMBL/GenBank/DDBJ databases">
        <title>Deep-cultivation of Planctomycetes and their phenomic and genomic characterization uncovers novel biology.</title>
        <authorList>
            <person name="Wiegand S."/>
            <person name="Jogler M."/>
            <person name="Boedeker C."/>
            <person name="Pinto D."/>
            <person name="Vollmers J."/>
            <person name="Rivas-Marin E."/>
            <person name="Kohn T."/>
            <person name="Peeters S.H."/>
            <person name="Heuer A."/>
            <person name="Rast P."/>
            <person name="Oberbeckmann S."/>
            <person name="Bunk B."/>
            <person name="Jeske O."/>
            <person name="Meyerdierks A."/>
            <person name="Storesund J.E."/>
            <person name="Kallscheuer N."/>
            <person name="Luecker S."/>
            <person name="Lage O.M."/>
            <person name="Pohl T."/>
            <person name="Merkel B.J."/>
            <person name="Hornburger P."/>
            <person name="Mueller R.-W."/>
            <person name="Bruemmer F."/>
            <person name="Labrenz M."/>
            <person name="Spormann A.M."/>
            <person name="Op den Camp H."/>
            <person name="Overmann J."/>
            <person name="Amann R."/>
            <person name="Jetten M.S.M."/>
            <person name="Mascher T."/>
            <person name="Medema M.H."/>
            <person name="Devos D.P."/>
            <person name="Kaster A.-K."/>
            <person name="Ovreas L."/>
            <person name="Rohde M."/>
            <person name="Galperin M.Y."/>
            <person name="Jogler C."/>
        </authorList>
    </citation>
    <scope>NUCLEOTIDE SEQUENCE [LARGE SCALE GENOMIC DNA]</scope>
    <source>
        <strain evidence="2 3">HG15A2</strain>
    </source>
</reference>
<sequence>MGGICATPQSAFGALDLCELRSLRREGGCINRGVNGDKLSRIGGVHRPQEEDGPKRRQSDDATNSEGFSFVTKDNRPGALSVLLLSAKV</sequence>